<reference evidence="1 2" key="1">
    <citation type="journal article" date="2022" name="Allergy">
        <title>Genome assembly and annotation of Periplaneta americana reveal a comprehensive cockroach allergen profile.</title>
        <authorList>
            <person name="Wang L."/>
            <person name="Xiong Q."/>
            <person name="Saelim N."/>
            <person name="Wang L."/>
            <person name="Nong W."/>
            <person name="Wan A.T."/>
            <person name="Shi M."/>
            <person name="Liu X."/>
            <person name="Cao Q."/>
            <person name="Hui J.H.L."/>
            <person name="Sookrung N."/>
            <person name="Leung T.F."/>
            <person name="Tungtrongchitr A."/>
            <person name="Tsui S.K.W."/>
        </authorList>
    </citation>
    <scope>NUCLEOTIDE SEQUENCE [LARGE SCALE GENOMIC DNA]</scope>
    <source>
        <strain evidence="1">PWHHKU_190912</strain>
    </source>
</reference>
<proteinExistence type="predicted"/>
<gene>
    <name evidence="1" type="ORF">ANN_27829</name>
</gene>
<accession>A0ABQ8RVD7</accession>
<protein>
    <submittedName>
        <fullName evidence="1">Uncharacterized protein</fullName>
    </submittedName>
</protein>
<dbReference type="EMBL" id="JAJSOF020000042">
    <property type="protein sequence ID" value="KAJ4425633.1"/>
    <property type="molecule type" value="Genomic_DNA"/>
</dbReference>
<organism evidence="1 2">
    <name type="scientific">Periplaneta americana</name>
    <name type="common">American cockroach</name>
    <name type="synonym">Blatta americana</name>
    <dbReference type="NCBI Taxonomy" id="6978"/>
    <lineage>
        <taxon>Eukaryota</taxon>
        <taxon>Metazoa</taxon>
        <taxon>Ecdysozoa</taxon>
        <taxon>Arthropoda</taxon>
        <taxon>Hexapoda</taxon>
        <taxon>Insecta</taxon>
        <taxon>Pterygota</taxon>
        <taxon>Neoptera</taxon>
        <taxon>Polyneoptera</taxon>
        <taxon>Dictyoptera</taxon>
        <taxon>Blattodea</taxon>
        <taxon>Blattoidea</taxon>
        <taxon>Blattidae</taxon>
        <taxon>Blattinae</taxon>
        <taxon>Periplaneta</taxon>
    </lineage>
</organism>
<comment type="caution">
    <text evidence="1">The sequence shown here is derived from an EMBL/GenBank/DDBJ whole genome shotgun (WGS) entry which is preliminary data.</text>
</comment>
<evidence type="ECO:0000313" key="1">
    <source>
        <dbReference type="EMBL" id="KAJ4425633.1"/>
    </source>
</evidence>
<dbReference type="Proteomes" id="UP001148838">
    <property type="component" value="Unassembled WGS sequence"/>
</dbReference>
<sequence>MSYYSEEYVDQEYALTSEVKFEEVPVPVSSAVLKREPEERNLLDQHVTGIKTEHVDQSPDLTSEVKLEVDSMSISFAVVKHEPEEKAESHALAGLKVIEISPATSKEYQSDLDAVTGEPKLEVTIEDNEVFAERVGPPAWELGEGLTIHHPEQSIDYYETKKKKPWFDEDCSIVVGRRKQTKLKFLEEPVDVNRDTHFNERREASRTLRNK</sequence>
<keyword evidence="2" id="KW-1185">Reference proteome</keyword>
<evidence type="ECO:0000313" key="2">
    <source>
        <dbReference type="Proteomes" id="UP001148838"/>
    </source>
</evidence>
<name>A0ABQ8RVD7_PERAM</name>